<dbReference type="Pfam" id="PF15978">
    <property type="entry name" value="TnsD"/>
    <property type="match status" value="1"/>
</dbReference>
<dbReference type="Proteomes" id="UP000669317">
    <property type="component" value="Unassembled WGS sequence"/>
</dbReference>
<evidence type="ECO:0000313" key="5">
    <source>
        <dbReference type="Proteomes" id="UP000669317"/>
    </source>
</evidence>
<proteinExistence type="predicted"/>
<reference evidence="4 5" key="1">
    <citation type="submission" date="2021-03" db="EMBL/GenBank/DDBJ databases">
        <title>Genome Sequence of Bradyrhizobium vignae strain ISRA400.</title>
        <authorList>
            <person name="Tisa L.S."/>
            <person name="Svistoonoff S."/>
            <person name="Hocher V."/>
            <person name="Fall S."/>
            <person name="Zaiya A."/>
            <person name="Naing D."/>
            <person name="Niang N."/>
            <person name="Diouf A."/>
            <person name="Dasylva M.C."/>
            <person name="Toure O."/>
            <person name="Gueye M."/>
            <person name="Gully D."/>
            <person name="Tisseyre P."/>
            <person name="Simpson S."/>
            <person name="Morris K."/>
            <person name="Thomas W.K."/>
        </authorList>
    </citation>
    <scope>NUCLEOTIDE SEQUENCE [LARGE SCALE GENOMIC DNA]</scope>
    <source>
        <strain evidence="4 5">ISRA400</strain>
    </source>
</reference>
<protein>
    <submittedName>
        <fullName evidence="4">TniQ family protein</fullName>
    </submittedName>
</protein>
<feature type="domain" description="Transposon Tn7 transposition protein TnsD C-terminal" evidence="3">
    <location>
        <begin position="221"/>
        <end position="515"/>
    </location>
</feature>
<dbReference type="EMBL" id="JAGIKT010000017">
    <property type="protein sequence ID" value="MBP0111472.1"/>
    <property type="molecule type" value="Genomic_DNA"/>
</dbReference>
<keyword evidence="5" id="KW-1185">Reference proteome</keyword>
<evidence type="ECO:0000259" key="3">
    <source>
        <dbReference type="Pfam" id="PF15978"/>
    </source>
</evidence>
<accession>A0ABS3ZTJ3</accession>
<feature type="compositionally biased region" description="Polar residues" evidence="1">
    <location>
        <begin position="537"/>
        <end position="549"/>
    </location>
</feature>
<feature type="domain" description="TniQ" evidence="2">
    <location>
        <begin position="6"/>
        <end position="154"/>
    </location>
</feature>
<dbReference type="InterPro" id="IPR009492">
    <property type="entry name" value="TniQ"/>
</dbReference>
<dbReference type="RefSeq" id="WP_209294910.1">
    <property type="nucleotide sequence ID" value="NZ_JAGIKT010000017.1"/>
</dbReference>
<dbReference type="Pfam" id="PF06527">
    <property type="entry name" value="TniQ"/>
    <property type="match status" value="1"/>
</dbReference>
<gene>
    <name evidence="4" type="ORF">JWS04_10305</name>
</gene>
<sequence>MAAQLPYPYPDELLYSVFSRYFAYFPPESSSGATSTVVGRRWCSVGFGSELDRIAENTRNTWGMASHEIVEQHTLLPYYGAFLEPSDYLERVRKMCSPGEKVQGVGSSVARFHLHDTMRYCPVCVSEDLVEFGETYWRRGHQLTGVTICTVHDQILFACEATKHSKRAAFHDATQRVSLGGSECVSFTGPERRLATEISKRCIAVLSGECNKWTKYEIGLDYTQAAREQGFNFGKDKTDTNFLADSFMKFFGEKLLLKINFNFGYGGRKPFRNGGSKSPLTNVLVQMFLEQHVEDGGFKGFLAETPLYGWKCPNPRANHPDNFRVPHVVRRKSRLGYDYFHAKCSCGFGFAFHKALDEDPLMPDVSATSHWSLFHQKEARKLFEKYLSVRAVACAMKISHRTASKLISCERSKFKLSPEQIEKLRRHWERHPSLATYQVLLKHDREWMLEAGERQKVIGQLPVPTTRDSDLASEIRAAITRTRQRGGEVTMDTLSHEIGFQLVLNHLDDYPLSQAEVLAVCPIPPRSQGRGKGAKTAATSQSGSGSKSR</sequence>
<name>A0ABS3ZTJ3_9BRAD</name>
<comment type="caution">
    <text evidence="4">The sequence shown here is derived from an EMBL/GenBank/DDBJ whole genome shotgun (WGS) entry which is preliminary data.</text>
</comment>
<evidence type="ECO:0000256" key="1">
    <source>
        <dbReference type="SAM" id="MobiDB-lite"/>
    </source>
</evidence>
<dbReference type="InterPro" id="IPR032750">
    <property type="entry name" value="TnsD_C"/>
</dbReference>
<organism evidence="4 5">
    <name type="scientific">Bradyrhizobium vignae</name>
    <dbReference type="NCBI Taxonomy" id="1549949"/>
    <lineage>
        <taxon>Bacteria</taxon>
        <taxon>Pseudomonadati</taxon>
        <taxon>Pseudomonadota</taxon>
        <taxon>Alphaproteobacteria</taxon>
        <taxon>Hyphomicrobiales</taxon>
        <taxon>Nitrobacteraceae</taxon>
        <taxon>Bradyrhizobium</taxon>
    </lineage>
</organism>
<feature type="region of interest" description="Disordered" evidence="1">
    <location>
        <begin position="525"/>
        <end position="549"/>
    </location>
</feature>
<evidence type="ECO:0000259" key="2">
    <source>
        <dbReference type="Pfam" id="PF06527"/>
    </source>
</evidence>
<evidence type="ECO:0000313" key="4">
    <source>
        <dbReference type="EMBL" id="MBP0111472.1"/>
    </source>
</evidence>